<sequence>MKPILTLLNYLKSKFKALLIGFILITSFVLVQYIGHYSSFFSKYGIALAIALPLILIWYWVERKFEQQVDSDHQRSFVWILLFVLSIPLGTYHLIQKEWHYQYNIPMCPCDEDDDRADRVGAICKDGIKSYATGRGTCSEHKGVKKWQCACD</sequence>
<organism evidence="2">
    <name type="scientific">uncultured Aureispira sp</name>
    <dbReference type="NCBI Taxonomy" id="1331704"/>
    <lineage>
        <taxon>Bacteria</taxon>
        <taxon>Pseudomonadati</taxon>
        <taxon>Bacteroidota</taxon>
        <taxon>Saprospiria</taxon>
        <taxon>Saprospirales</taxon>
        <taxon>Saprospiraceae</taxon>
        <taxon>Aureispira</taxon>
        <taxon>environmental samples</taxon>
    </lineage>
</organism>
<keyword evidence="1" id="KW-0472">Membrane</keyword>
<accession>A0A6S6ULZ4</accession>
<evidence type="ECO:0000313" key="2">
    <source>
        <dbReference type="EMBL" id="CAA6830240.1"/>
    </source>
</evidence>
<proteinExistence type="predicted"/>
<dbReference type="AlphaFoldDB" id="A0A6S6ULZ4"/>
<feature type="transmembrane region" description="Helical" evidence="1">
    <location>
        <begin position="76"/>
        <end position="95"/>
    </location>
</feature>
<feature type="transmembrane region" description="Helical" evidence="1">
    <location>
        <begin position="15"/>
        <end position="34"/>
    </location>
</feature>
<feature type="transmembrane region" description="Helical" evidence="1">
    <location>
        <begin position="41"/>
        <end position="61"/>
    </location>
</feature>
<dbReference type="EMBL" id="CACVAQ010000542">
    <property type="protein sequence ID" value="CAA6830240.1"/>
    <property type="molecule type" value="Genomic_DNA"/>
</dbReference>
<reference evidence="2" key="1">
    <citation type="submission" date="2020-01" db="EMBL/GenBank/DDBJ databases">
        <authorList>
            <person name="Meier V. D."/>
            <person name="Meier V D."/>
        </authorList>
    </citation>
    <scope>NUCLEOTIDE SEQUENCE</scope>
    <source>
        <strain evidence="2">HLG_WM_MAG_10</strain>
    </source>
</reference>
<keyword evidence="1" id="KW-1133">Transmembrane helix</keyword>
<keyword evidence="1" id="KW-0812">Transmembrane</keyword>
<protein>
    <submittedName>
        <fullName evidence="2">Uncharacterized protein</fullName>
    </submittedName>
</protein>
<evidence type="ECO:0000256" key="1">
    <source>
        <dbReference type="SAM" id="Phobius"/>
    </source>
</evidence>
<gene>
    <name evidence="2" type="ORF">HELGO_WM26894</name>
</gene>
<name>A0A6S6ULZ4_9BACT</name>